<dbReference type="InterPro" id="IPR035959">
    <property type="entry name" value="RutC-like_sf"/>
</dbReference>
<name>A0A438BE56_9NOCA</name>
<reference evidence="1 2" key="1">
    <citation type="submission" date="2018-11" db="EMBL/GenBank/DDBJ databases">
        <title>Rhodococcus spongicola sp. nov. and Rhodococcus xishaensis sp. nov. from marine sponges.</title>
        <authorList>
            <person name="Li L."/>
            <person name="Lin H.W."/>
        </authorList>
    </citation>
    <scope>NUCLEOTIDE SEQUENCE [LARGE SCALE GENOMIC DNA]</scope>
    <source>
        <strain evidence="1 2">CCTCC AB2014297</strain>
    </source>
</reference>
<gene>
    <name evidence="1" type="ORF">EGT67_10785</name>
</gene>
<accession>A0A438BE56</accession>
<dbReference type="EMBL" id="RKLP01000005">
    <property type="protein sequence ID" value="RVW09283.1"/>
    <property type="molecule type" value="Genomic_DNA"/>
</dbReference>
<dbReference type="GO" id="GO:0019239">
    <property type="term" value="F:deaminase activity"/>
    <property type="evidence" value="ECO:0007669"/>
    <property type="project" value="TreeGrafter"/>
</dbReference>
<comment type="caution">
    <text evidence="1">The sequence shown here is derived from an EMBL/GenBank/DDBJ whole genome shotgun (WGS) entry which is preliminary data.</text>
</comment>
<dbReference type="OrthoDB" id="9815126at2"/>
<organism evidence="1 2">
    <name type="scientific">Prescottella agglutinans</name>
    <dbReference type="NCBI Taxonomy" id="1644129"/>
    <lineage>
        <taxon>Bacteria</taxon>
        <taxon>Bacillati</taxon>
        <taxon>Actinomycetota</taxon>
        <taxon>Actinomycetes</taxon>
        <taxon>Mycobacteriales</taxon>
        <taxon>Nocardiaceae</taxon>
        <taxon>Prescottella</taxon>
    </lineage>
</organism>
<dbReference type="PANTHER" id="PTHR11803">
    <property type="entry name" value="2-IMINOBUTANOATE/2-IMINOPROPANOATE DEAMINASE RIDA"/>
    <property type="match status" value="1"/>
</dbReference>
<dbReference type="Proteomes" id="UP000286208">
    <property type="component" value="Unassembled WGS sequence"/>
</dbReference>
<evidence type="ECO:0000313" key="1">
    <source>
        <dbReference type="EMBL" id="RVW09283.1"/>
    </source>
</evidence>
<evidence type="ECO:0000313" key="2">
    <source>
        <dbReference type="Proteomes" id="UP000286208"/>
    </source>
</evidence>
<dbReference type="Gene3D" id="3.30.1330.40">
    <property type="entry name" value="RutC-like"/>
    <property type="match status" value="1"/>
</dbReference>
<dbReference type="InterPro" id="IPR038743">
    <property type="entry name" value="YjgH-like"/>
</dbReference>
<dbReference type="GO" id="GO:0005829">
    <property type="term" value="C:cytosol"/>
    <property type="evidence" value="ECO:0007669"/>
    <property type="project" value="TreeGrafter"/>
</dbReference>
<dbReference type="CDD" id="cd02198">
    <property type="entry name" value="YjgH_like"/>
    <property type="match status" value="1"/>
</dbReference>
<dbReference type="AlphaFoldDB" id="A0A438BE56"/>
<sequence>MDGSRVFASTERRCACVTPYDRSASRNGSPPVKCSNGPVIPAEMVHVYQHCHVAPAVRAGDFIICSGVLGQRLDGTIPDDHATEFALAFENLRCVLAAAGAELAHIVELVTFHTDLEGDLGSFTTVKERFMHEPYPAWTAVGVTHLGAGSIVTPRVEIKATAYLVSAP</sequence>
<dbReference type="PANTHER" id="PTHR11803:SF44">
    <property type="entry name" value="RUTC FAMILY PROTEIN YJGH"/>
    <property type="match status" value="1"/>
</dbReference>
<dbReference type="Pfam" id="PF01042">
    <property type="entry name" value="Ribonuc_L-PSP"/>
    <property type="match status" value="1"/>
</dbReference>
<proteinExistence type="predicted"/>
<keyword evidence="2" id="KW-1185">Reference proteome</keyword>
<dbReference type="SUPFAM" id="SSF55298">
    <property type="entry name" value="YjgF-like"/>
    <property type="match status" value="1"/>
</dbReference>
<protein>
    <submittedName>
        <fullName evidence="1">RidA family protein</fullName>
    </submittedName>
</protein>
<dbReference type="InterPro" id="IPR006175">
    <property type="entry name" value="YjgF/YER057c/UK114"/>
</dbReference>